<accession>A0A844GAZ9</accession>
<name>A0A844GAZ9_9BACT</name>
<organism evidence="1 2">
    <name type="scientific">Victivallis lenta</name>
    <dbReference type="NCBI Taxonomy" id="2606640"/>
    <lineage>
        <taxon>Bacteria</taxon>
        <taxon>Pseudomonadati</taxon>
        <taxon>Lentisphaerota</taxon>
        <taxon>Lentisphaeria</taxon>
        <taxon>Victivallales</taxon>
        <taxon>Victivallaceae</taxon>
        <taxon>Victivallis</taxon>
    </lineage>
</organism>
<comment type="caution">
    <text evidence="1">The sequence shown here is derived from an EMBL/GenBank/DDBJ whole genome shotgun (WGS) entry which is preliminary data.</text>
</comment>
<gene>
    <name evidence="1" type="ORF">FYJ85_21915</name>
</gene>
<reference evidence="1 2" key="1">
    <citation type="submission" date="2019-08" db="EMBL/GenBank/DDBJ databases">
        <title>In-depth cultivation of the pig gut microbiome towards novel bacterial diversity and tailored functional studies.</title>
        <authorList>
            <person name="Wylensek D."/>
            <person name="Hitch T.C.A."/>
            <person name="Clavel T."/>
        </authorList>
    </citation>
    <scope>NUCLEOTIDE SEQUENCE [LARGE SCALE GENOMIC DNA]</scope>
    <source>
        <strain evidence="1 2">BBE-744-WT-12</strain>
    </source>
</reference>
<dbReference type="EMBL" id="VUNS01000047">
    <property type="protein sequence ID" value="MST99691.1"/>
    <property type="molecule type" value="Genomic_DNA"/>
</dbReference>
<protein>
    <submittedName>
        <fullName evidence="1">Uncharacterized protein</fullName>
    </submittedName>
</protein>
<dbReference type="RefSeq" id="WP_154420856.1">
    <property type="nucleotide sequence ID" value="NZ_VUNS01000047.1"/>
</dbReference>
<proteinExistence type="predicted"/>
<evidence type="ECO:0000313" key="1">
    <source>
        <dbReference type="EMBL" id="MST99691.1"/>
    </source>
</evidence>
<sequence length="406" mass="46331">MAGSNLRKFKNPEVLRKFSFQRLLEMVGRYKGYFDRMQFQIEGATEETFDYDRLAEILSNQMFVGEYEELFNGFALVGATSMECFNDILRTFISRSSYAGELTDTMSTADMALLVYLHDPEELSVLETDYAALKKKSFAMRATRRDIRNLVITPAQIRDFEEGMNLIFQSKNYGNTARVTLTENDSRELVLLVRHGDSYRRQGIVMNGRKSKTIGFQPESYNTLSINRDTGELRLGIPTSPKWMEDAYCRQLGKSLFNDYDAFSAPRINDLDKIRELGRNILVYHGAAEVKSISLLSIKAFLSGDSGMCAILEADNGDLFRDMERHHFKLSSMGRIIRAKFLVKIGRSERTIILDASNRSGYDYDDFGMVVDEWLRQVGVIHTLMQNDEAIHVELLADECKIAAAV</sequence>
<dbReference type="AlphaFoldDB" id="A0A844GAZ9"/>
<evidence type="ECO:0000313" key="2">
    <source>
        <dbReference type="Proteomes" id="UP000435649"/>
    </source>
</evidence>
<keyword evidence="2" id="KW-1185">Reference proteome</keyword>
<dbReference type="Proteomes" id="UP000435649">
    <property type="component" value="Unassembled WGS sequence"/>
</dbReference>